<gene>
    <name evidence="1" type="ORF">OXU80_24785</name>
</gene>
<sequence>MKTTILFASVVLVALGAPAMAQTGTTQTVTTQTTTTTVPAEVRTYVTGQEATSVTVDGDVVVGEALPETVTITPIPDNAGFGYAVVNNKRVVINPETRTVIEVVE</sequence>
<protein>
    <submittedName>
        <fullName evidence="1">DUF1236 domain-containing protein</fullName>
    </submittedName>
</protein>
<accession>A0ACD4NN10</accession>
<organism evidence="1 2">
    <name type="scientific">Antarcticirhabdus aurantiaca</name>
    <dbReference type="NCBI Taxonomy" id="2606717"/>
    <lineage>
        <taxon>Bacteria</taxon>
        <taxon>Pseudomonadati</taxon>
        <taxon>Pseudomonadota</taxon>
        <taxon>Alphaproteobacteria</taxon>
        <taxon>Hyphomicrobiales</taxon>
        <taxon>Aurantimonadaceae</taxon>
        <taxon>Antarcticirhabdus</taxon>
    </lineage>
</organism>
<reference evidence="1" key="1">
    <citation type="submission" date="2022-11" db="EMBL/GenBank/DDBJ databases">
        <title>beta-Carotene-producing bacterium, Jeongeuplla avenae sp. nov., alleviates the salt stress of Arabidopsis seedlings.</title>
        <authorList>
            <person name="Jiang L."/>
            <person name="Lee J."/>
        </authorList>
    </citation>
    <scope>NUCLEOTIDE SEQUENCE</scope>
    <source>
        <strain evidence="1">DY_R2A_6</strain>
    </source>
</reference>
<keyword evidence="2" id="KW-1185">Reference proteome</keyword>
<name>A0ACD4NN10_9HYPH</name>
<dbReference type="EMBL" id="CP113520">
    <property type="protein sequence ID" value="WAJ28006.1"/>
    <property type="molecule type" value="Genomic_DNA"/>
</dbReference>
<evidence type="ECO:0000313" key="2">
    <source>
        <dbReference type="Proteomes" id="UP001163223"/>
    </source>
</evidence>
<evidence type="ECO:0000313" key="1">
    <source>
        <dbReference type="EMBL" id="WAJ28006.1"/>
    </source>
</evidence>
<dbReference type="Proteomes" id="UP001163223">
    <property type="component" value="Chromosome"/>
</dbReference>
<proteinExistence type="predicted"/>